<dbReference type="CDD" id="cd11393">
    <property type="entry name" value="bHLH_AtbHLH_like"/>
    <property type="match status" value="1"/>
</dbReference>
<evidence type="ECO:0000256" key="5">
    <source>
        <dbReference type="ARBA" id="ARBA00023163"/>
    </source>
</evidence>
<keyword evidence="4" id="KW-0238">DNA-binding</keyword>
<organism evidence="8 9">
    <name type="scientific">Zingiber officinale</name>
    <name type="common">Ginger</name>
    <name type="synonym">Amomum zingiber</name>
    <dbReference type="NCBI Taxonomy" id="94328"/>
    <lineage>
        <taxon>Eukaryota</taxon>
        <taxon>Viridiplantae</taxon>
        <taxon>Streptophyta</taxon>
        <taxon>Embryophyta</taxon>
        <taxon>Tracheophyta</taxon>
        <taxon>Spermatophyta</taxon>
        <taxon>Magnoliopsida</taxon>
        <taxon>Liliopsida</taxon>
        <taxon>Zingiberales</taxon>
        <taxon>Zingiberaceae</taxon>
        <taxon>Zingiber</taxon>
    </lineage>
</organism>
<keyword evidence="3" id="KW-0805">Transcription regulation</keyword>
<comment type="subunit">
    <text evidence="2">Homodimer.</text>
</comment>
<dbReference type="InterPro" id="IPR011598">
    <property type="entry name" value="bHLH_dom"/>
</dbReference>
<keyword evidence="6" id="KW-0539">Nucleus</keyword>
<feature type="domain" description="BHLH" evidence="7">
    <location>
        <begin position="163"/>
        <end position="212"/>
    </location>
</feature>
<sequence>MAEELIASSGVGIWWSNCSVDGFMISAPVSCSAQHTSSNNANGGFWNSAALDTSDEAPLSDSMLAAFDFSIPELYGCSETSLHSEQGDSSRSFQTQQVSQFQTDQNTLKWDGSHQILFPEGFALPEVDGELQQQLQPVDTSRCMASVAKVSSETEPALKKHRIETPSSMPTFKVRKEKLGDRITALQQLVSPFGKTDTASVLHEAIDYIKFLHDQVRVLSAPDSRNCSHIQKTNEDLTNRGLCLVPVSTTFALVRATESDLWNSFQGGMRSTGDE</sequence>
<gene>
    <name evidence="8" type="ORF">ZIOFF_041647</name>
</gene>
<keyword evidence="5" id="KW-0804">Transcription</keyword>
<evidence type="ECO:0000256" key="2">
    <source>
        <dbReference type="ARBA" id="ARBA00011738"/>
    </source>
</evidence>
<dbReference type="GO" id="GO:0000978">
    <property type="term" value="F:RNA polymerase II cis-regulatory region sequence-specific DNA binding"/>
    <property type="evidence" value="ECO:0007669"/>
    <property type="project" value="TreeGrafter"/>
</dbReference>
<name>A0A8J5GBS0_ZINOF</name>
<dbReference type="FunFam" id="4.10.280.10:FF:000032">
    <property type="entry name" value="Transcription factor bHLH123 family"/>
    <property type="match status" value="1"/>
</dbReference>
<dbReference type="InterPro" id="IPR045843">
    <property type="entry name" value="IND-like"/>
</dbReference>
<dbReference type="GO" id="GO:0005634">
    <property type="term" value="C:nucleus"/>
    <property type="evidence" value="ECO:0007669"/>
    <property type="project" value="UniProtKB-SubCell"/>
</dbReference>
<dbReference type="EMBL" id="JACMSC010000011">
    <property type="protein sequence ID" value="KAG6501764.1"/>
    <property type="molecule type" value="Genomic_DNA"/>
</dbReference>
<dbReference type="PANTHER" id="PTHR16223:SF185">
    <property type="entry name" value="OS04G0631600 PROTEIN"/>
    <property type="match status" value="1"/>
</dbReference>
<dbReference type="AlphaFoldDB" id="A0A8J5GBS0"/>
<dbReference type="GO" id="GO:0046983">
    <property type="term" value="F:protein dimerization activity"/>
    <property type="evidence" value="ECO:0007669"/>
    <property type="project" value="InterPro"/>
</dbReference>
<protein>
    <recommendedName>
        <fullName evidence="7">BHLH domain-containing protein</fullName>
    </recommendedName>
</protein>
<evidence type="ECO:0000256" key="1">
    <source>
        <dbReference type="ARBA" id="ARBA00004123"/>
    </source>
</evidence>
<evidence type="ECO:0000313" key="9">
    <source>
        <dbReference type="Proteomes" id="UP000734854"/>
    </source>
</evidence>
<evidence type="ECO:0000256" key="6">
    <source>
        <dbReference type="ARBA" id="ARBA00023242"/>
    </source>
</evidence>
<dbReference type="SMART" id="SM00353">
    <property type="entry name" value="HLH"/>
    <property type="match status" value="1"/>
</dbReference>
<evidence type="ECO:0000256" key="4">
    <source>
        <dbReference type="ARBA" id="ARBA00023125"/>
    </source>
</evidence>
<dbReference type="Proteomes" id="UP000734854">
    <property type="component" value="Unassembled WGS sequence"/>
</dbReference>
<dbReference type="OrthoDB" id="673975at2759"/>
<evidence type="ECO:0000259" key="7">
    <source>
        <dbReference type="PROSITE" id="PS50888"/>
    </source>
</evidence>
<reference evidence="8 9" key="1">
    <citation type="submission" date="2020-08" db="EMBL/GenBank/DDBJ databases">
        <title>Plant Genome Project.</title>
        <authorList>
            <person name="Zhang R.-G."/>
        </authorList>
    </citation>
    <scope>NUCLEOTIDE SEQUENCE [LARGE SCALE GENOMIC DNA]</scope>
    <source>
        <tissue evidence="8">Rhizome</tissue>
    </source>
</reference>
<dbReference type="InterPro" id="IPR045239">
    <property type="entry name" value="bHLH95_bHLH"/>
</dbReference>
<dbReference type="GO" id="GO:0000981">
    <property type="term" value="F:DNA-binding transcription factor activity, RNA polymerase II-specific"/>
    <property type="evidence" value="ECO:0007669"/>
    <property type="project" value="TreeGrafter"/>
</dbReference>
<comment type="subcellular location">
    <subcellularLocation>
        <location evidence="1">Nucleus</location>
    </subcellularLocation>
</comment>
<dbReference type="PANTHER" id="PTHR16223">
    <property type="entry name" value="TRANSCRIPTION FACTOR BHLH83-RELATED"/>
    <property type="match status" value="1"/>
</dbReference>
<evidence type="ECO:0000313" key="8">
    <source>
        <dbReference type="EMBL" id="KAG6501764.1"/>
    </source>
</evidence>
<dbReference type="PROSITE" id="PS50888">
    <property type="entry name" value="BHLH"/>
    <property type="match status" value="1"/>
</dbReference>
<keyword evidence="9" id="KW-1185">Reference proteome</keyword>
<evidence type="ECO:0000256" key="3">
    <source>
        <dbReference type="ARBA" id="ARBA00023015"/>
    </source>
</evidence>
<accession>A0A8J5GBS0</accession>
<proteinExistence type="predicted"/>
<comment type="caution">
    <text evidence="8">The sequence shown here is derived from an EMBL/GenBank/DDBJ whole genome shotgun (WGS) entry which is preliminary data.</text>
</comment>